<comment type="caution">
    <text evidence="7">The sequence shown here is derived from an EMBL/GenBank/DDBJ whole genome shotgun (WGS) entry which is preliminary data.</text>
</comment>
<protein>
    <recommendedName>
        <fullName evidence="6">FAD dependent oxidoreductase domain-containing protein</fullName>
    </recommendedName>
</protein>
<dbReference type="Gene3D" id="3.50.50.60">
    <property type="entry name" value="FAD/NAD(P)-binding domain"/>
    <property type="match status" value="1"/>
</dbReference>
<evidence type="ECO:0000256" key="1">
    <source>
        <dbReference type="ARBA" id="ARBA00001974"/>
    </source>
</evidence>
<dbReference type="InterPro" id="IPR045170">
    <property type="entry name" value="MTOX"/>
</dbReference>
<name>A0ABR1JKK5_9AGAR</name>
<keyword evidence="4" id="KW-0274">FAD</keyword>
<dbReference type="Proteomes" id="UP001498398">
    <property type="component" value="Unassembled WGS sequence"/>
</dbReference>
<dbReference type="Pfam" id="PF01266">
    <property type="entry name" value="DAO"/>
    <property type="match status" value="1"/>
</dbReference>
<dbReference type="PANTHER" id="PTHR10961:SF46">
    <property type="entry name" value="PEROXISOMAL SARCOSINE OXIDASE"/>
    <property type="match status" value="1"/>
</dbReference>
<evidence type="ECO:0000256" key="4">
    <source>
        <dbReference type="ARBA" id="ARBA00022827"/>
    </source>
</evidence>
<dbReference type="EMBL" id="JBANRG010000012">
    <property type="protein sequence ID" value="KAK7461692.1"/>
    <property type="molecule type" value="Genomic_DNA"/>
</dbReference>
<keyword evidence="3" id="KW-0285">Flavoprotein</keyword>
<comment type="similarity">
    <text evidence="2">Belongs to the MSOX/MTOX family.</text>
</comment>
<comment type="cofactor">
    <cofactor evidence="1">
        <name>FAD</name>
        <dbReference type="ChEBI" id="CHEBI:57692"/>
    </cofactor>
</comment>
<evidence type="ECO:0000313" key="7">
    <source>
        <dbReference type="EMBL" id="KAK7461692.1"/>
    </source>
</evidence>
<gene>
    <name evidence="7" type="ORF">VKT23_008119</name>
</gene>
<dbReference type="InterPro" id="IPR036188">
    <property type="entry name" value="FAD/NAD-bd_sf"/>
</dbReference>
<keyword evidence="5" id="KW-0560">Oxidoreductase</keyword>
<dbReference type="SUPFAM" id="SSF51905">
    <property type="entry name" value="FAD/NAD(P)-binding domain"/>
    <property type="match status" value="1"/>
</dbReference>
<feature type="domain" description="FAD dependent oxidoreductase" evidence="6">
    <location>
        <begin position="8"/>
        <end position="426"/>
    </location>
</feature>
<accession>A0ABR1JKK5</accession>
<evidence type="ECO:0000313" key="8">
    <source>
        <dbReference type="Proteomes" id="UP001498398"/>
    </source>
</evidence>
<evidence type="ECO:0000256" key="2">
    <source>
        <dbReference type="ARBA" id="ARBA00010989"/>
    </source>
</evidence>
<sequence>MPASPSDRVLIIGAGCFGLSTAYHLLRKGYQNVTILDRSEVLPAPDAASNDINRLVRSSYADPFYAKFAKEAMHAWKDEKEWNRGIYTETGAIVINSSSDPCASPIYQNDLSVGCRLQPLSDSSSIREVFPSSLQPLLPDFQGRSGYLNLDTAVVNAGQATSLLLRKIVELGGNVIPGKSVRRLLRTASVSSTEEGSAETRTRGVECSDGTVYHADVVVVATGAWTASIFSEVDDVNLERMCLASGQCLVMMDLSDEEASLYRQVPVIMDLDHLWYYFPPNPNSNTVKLIIDYAGFTNTIPVLEQLSNVKSDAEPASLEHITPQGQRKEPLRKAVSTPRTIISNPENGLAVPKLVLNDVRNGLKRFFPNTLAKKDFSSTRMCWYTDSPDRNWNIGYHPNDDGLIFATSGSGHAYKFLPNIGTLVVQVLEGTLDPNLVKKFAIDREIGEERAVRRNGDLEELVTGELCEYEDLVYREVV</sequence>
<organism evidence="7 8">
    <name type="scientific">Marasmiellus scandens</name>
    <dbReference type="NCBI Taxonomy" id="2682957"/>
    <lineage>
        <taxon>Eukaryota</taxon>
        <taxon>Fungi</taxon>
        <taxon>Dikarya</taxon>
        <taxon>Basidiomycota</taxon>
        <taxon>Agaricomycotina</taxon>
        <taxon>Agaricomycetes</taxon>
        <taxon>Agaricomycetidae</taxon>
        <taxon>Agaricales</taxon>
        <taxon>Marasmiineae</taxon>
        <taxon>Omphalotaceae</taxon>
        <taxon>Marasmiellus</taxon>
    </lineage>
</organism>
<proteinExistence type="inferred from homology"/>
<evidence type="ECO:0000256" key="3">
    <source>
        <dbReference type="ARBA" id="ARBA00022630"/>
    </source>
</evidence>
<evidence type="ECO:0000256" key="5">
    <source>
        <dbReference type="ARBA" id="ARBA00023002"/>
    </source>
</evidence>
<evidence type="ECO:0000259" key="6">
    <source>
        <dbReference type="Pfam" id="PF01266"/>
    </source>
</evidence>
<dbReference type="Gene3D" id="3.30.9.10">
    <property type="entry name" value="D-Amino Acid Oxidase, subunit A, domain 2"/>
    <property type="match status" value="1"/>
</dbReference>
<dbReference type="InterPro" id="IPR006076">
    <property type="entry name" value="FAD-dep_OxRdtase"/>
</dbReference>
<dbReference type="PANTHER" id="PTHR10961">
    <property type="entry name" value="PEROXISOMAL SARCOSINE OXIDASE"/>
    <property type="match status" value="1"/>
</dbReference>
<reference evidence="7 8" key="1">
    <citation type="submission" date="2024-01" db="EMBL/GenBank/DDBJ databases">
        <title>A draft genome for the cacao thread blight pathogen Marasmiellus scandens.</title>
        <authorList>
            <person name="Baruah I.K."/>
            <person name="Leung J."/>
            <person name="Bukari Y."/>
            <person name="Amoako-Attah I."/>
            <person name="Meinhardt L.W."/>
            <person name="Bailey B.A."/>
            <person name="Cohen S.P."/>
        </authorList>
    </citation>
    <scope>NUCLEOTIDE SEQUENCE [LARGE SCALE GENOMIC DNA]</scope>
    <source>
        <strain evidence="7 8">GH-19</strain>
    </source>
</reference>
<keyword evidence="8" id="KW-1185">Reference proteome</keyword>